<name>A0A068Z093_9GAMM</name>
<dbReference type="RefSeq" id="WP_040264663.1">
    <property type="nucleotide sequence ID" value="NZ_CP050855.1"/>
</dbReference>
<dbReference type="AlphaFoldDB" id="A0A068Z093"/>
<dbReference type="Proteomes" id="UP000042738">
    <property type="component" value="Chromosome"/>
</dbReference>
<accession>A0A068Z093</accession>
<evidence type="ECO:0000313" key="2">
    <source>
        <dbReference type="Proteomes" id="UP000042738"/>
    </source>
</evidence>
<reference evidence="1 2" key="1">
    <citation type="journal article" date="2014" name="Genome Announc.">
        <title>Whole-Genome Sequence of Serratia symbiotica Strain CWBI-2.3T, a Free-Living Symbiont of the Black Bean Aphid Aphis fabae.</title>
        <authorList>
            <person name="Foray V."/>
            <person name="Grigorescu A.S."/>
            <person name="Sabri A."/>
            <person name="Haubruge E."/>
            <person name="Lognay G."/>
            <person name="Francis F."/>
            <person name="Fauconnier M.L."/>
            <person name="Hance T."/>
            <person name="Thonart P."/>
        </authorList>
    </citation>
    <scope>NUCLEOTIDE SEQUENCE [LARGE SCALE GENOMIC DNA]</scope>
    <source>
        <strain evidence="1">CWBI-2.3</strain>
    </source>
</reference>
<sequence>METSPEGKIPPVSELINQGNSVKTAAQFGHLLLGIIEAMPESIIQGAFINAETDKYHLGDVTLKEILCYQIQLTGLT</sequence>
<evidence type="ECO:0000313" key="1">
    <source>
        <dbReference type="EMBL" id="QLH61954.1"/>
    </source>
</evidence>
<protein>
    <submittedName>
        <fullName evidence="1">Uncharacterized protein</fullName>
    </submittedName>
</protein>
<dbReference type="EMBL" id="CP050855">
    <property type="protein sequence ID" value="QLH61954.1"/>
    <property type="molecule type" value="Genomic_DNA"/>
</dbReference>
<organism evidence="1 2">
    <name type="scientific">Serratia symbiotica</name>
    <dbReference type="NCBI Taxonomy" id="138074"/>
    <lineage>
        <taxon>Bacteria</taxon>
        <taxon>Pseudomonadati</taxon>
        <taxon>Pseudomonadota</taxon>
        <taxon>Gammaproteobacteria</taxon>
        <taxon>Enterobacterales</taxon>
        <taxon>Yersiniaceae</taxon>
        <taxon>Serratia</taxon>
    </lineage>
</organism>
<dbReference type="GeneID" id="93735296"/>
<proteinExistence type="predicted"/>
<gene>
    <name evidence="1" type="ORF">SYMBAF_01995</name>
</gene>